<evidence type="ECO:0000313" key="2">
    <source>
        <dbReference type="Proteomes" id="UP000620139"/>
    </source>
</evidence>
<comment type="caution">
    <text evidence="1">The sequence shown here is derived from an EMBL/GenBank/DDBJ whole genome shotgun (WGS) entry which is preliminary data.</text>
</comment>
<reference evidence="1" key="1">
    <citation type="submission" date="2020-12" db="EMBL/GenBank/DDBJ databases">
        <title>The genome sequence of Inhella sp. 4Y17.</title>
        <authorList>
            <person name="Liu Y."/>
        </authorList>
    </citation>
    <scope>NUCLEOTIDE SEQUENCE</scope>
    <source>
        <strain evidence="1">4Y10</strain>
    </source>
</reference>
<accession>A0A931ND69</accession>
<proteinExistence type="predicted"/>
<name>A0A931ND69_9BURK</name>
<dbReference type="RefSeq" id="WP_198099912.1">
    <property type="nucleotide sequence ID" value="NZ_JAEDAL010000002.1"/>
</dbReference>
<dbReference type="AlphaFoldDB" id="A0A931ND69"/>
<protein>
    <submittedName>
        <fullName evidence="1">Uncharacterized protein</fullName>
    </submittedName>
</protein>
<organism evidence="1 2">
    <name type="scientific">Inhella gelatinilytica</name>
    <dbReference type="NCBI Taxonomy" id="2795030"/>
    <lineage>
        <taxon>Bacteria</taxon>
        <taxon>Pseudomonadati</taxon>
        <taxon>Pseudomonadota</taxon>
        <taxon>Betaproteobacteria</taxon>
        <taxon>Burkholderiales</taxon>
        <taxon>Sphaerotilaceae</taxon>
        <taxon>Inhella</taxon>
    </lineage>
</organism>
<sequence>MNLPRISDALTMGTMIALTLISLFMVLTFEPAVAPEPEVPVQLAPVQVQAQKDPTPKLPPVTIQR</sequence>
<evidence type="ECO:0000313" key="1">
    <source>
        <dbReference type="EMBL" id="MBH9552289.1"/>
    </source>
</evidence>
<gene>
    <name evidence="1" type="ORF">I7X43_05425</name>
</gene>
<dbReference type="Proteomes" id="UP000620139">
    <property type="component" value="Unassembled WGS sequence"/>
</dbReference>
<keyword evidence="2" id="KW-1185">Reference proteome</keyword>
<dbReference type="EMBL" id="JAEDAL010000002">
    <property type="protein sequence ID" value="MBH9552289.1"/>
    <property type="molecule type" value="Genomic_DNA"/>
</dbReference>